<dbReference type="Proteomes" id="UP000318102">
    <property type="component" value="Unassembled WGS sequence"/>
</dbReference>
<dbReference type="RefSeq" id="WP_144994924.1">
    <property type="nucleotide sequence ID" value="NZ_VNJK01000006.1"/>
</dbReference>
<protein>
    <submittedName>
        <fullName evidence="1">Uncharacterized protein</fullName>
    </submittedName>
</protein>
<dbReference type="AlphaFoldDB" id="A0A559IEK8"/>
<dbReference type="EMBL" id="VNJK01000006">
    <property type="protein sequence ID" value="TVX86094.1"/>
    <property type="molecule type" value="Genomic_DNA"/>
</dbReference>
<keyword evidence="2" id="KW-1185">Reference proteome</keyword>
<accession>A0A559IEK8</accession>
<evidence type="ECO:0000313" key="1">
    <source>
        <dbReference type="EMBL" id="TVX86094.1"/>
    </source>
</evidence>
<organism evidence="1 2">
    <name type="scientific">Paenibacillus agilis</name>
    <dbReference type="NCBI Taxonomy" id="3020863"/>
    <lineage>
        <taxon>Bacteria</taxon>
        <taxon>Bacillati</taxon>
        <taxon>Bacillota</taxon>
        <taxon>Bacilli</taxon>
        <taxon>Bacillales</taxon>
        <taxon>Paenibacillaceae</taxon>
        <taxon>Paenibacillus</taxon>
    </lineage>
</organism>
<sequence>MAIKRVRIENLASLDAYVGFSGFWFFDKAGNLIEMGKSLGWNYGHTEQSELAYFDHFASRTTSAQWSIYSGMSTLPEHRDHQNFASLGAYRHNPDTYAQVVFKTPVDHISKFEIDVKPRHDTSIQSVFTVLFFDENDELIAKYEINPKFYFGEKAQYKKITIDTPELNQKKKYCVLSQKENLIVKNFVIHKREKSVIPLYLSDDYDKIVSKLDATQNETTCYVENIFMGYPQKMYQDVTYYRSLLVANGAYHPYISVTFTEPKMLCALEMNTAGIDFNVGINFVVEAFNKHEQKWIELHNYDTSIIPELSFLRVDFENNDFYHTYRVRYLYVGTALKKIGMNNINFIESENLVEEITVANQEDYKTKGMNANELYQTNNLRKLVVQSSKVPFGSGNMYSKRFSIKDNIKSITL</sequence>
<evidence type="ECO:0000313" key="2">
    <source>
        <dbReference type="Proteomes" id="UP000318102"/>
    </source>
</evidence>
<reference evidence="1 2" key="1">
    <citation type="submission" date="2019-07" db="EMBL/GenBank/DDBJ databases">
        <authorList>
            <person name="Kim J."/>
        </authorList>
    </citation>
    <scope>NUCLEOTIDE SEQUENCE [LARGE SCALE GENOMIC DNA]</scope>
    <source>
        <strain evidence="1 2">N4</strain>
    </source>
</reference>
<proteinExistence type="predicted"/>
<gene>
    <name evidence="1" type="ORF">FPZ44_24470</name>
</gene>
<name>A0A559IEK8_9BACL</name>
<comment type="caution">
    <text evidence="1">The sequence shown here is derived from an EMBL/GenBank/DDBJ whole genome shotgun (WGS) entry which is preliminary data.</text>
</comment>